<keyword evidence="1" id="KW-1133">Transmembrane helix</keyword>
<evidence type="ECO:0000313" key="3">
    <source>
        <dbReference type="Proteomes" id="UP001519342"/>
    </source>
</evidence>
<dbReference type="RefSeq" id="WP_209510317.1">
    <property type="nucleotide sequence ID" value="NZ_JAGGKS010000001.1"/>
</dbReference>
<organism evidence="2 3">
    <name type="scientific">Sedimentibacter acidaminivorans</name>
    <dbReference type="NCBI Taxonomy" id="913099"/>
    <lineage>
        <taxon>Bacteria</taxon>
        <taxon>Bacillati</taxon>
        <taxon>Bacillota</taxon>
        <taxon>Tissierellia</taxon>
        <taxon>Sedimentibacter</taxon>
    </lineage>
</organism>
<accession>A0ABS4GAK5</accession>
<dbReference type="EMBL" id="JAGGKS010000001">
    <property type="protein sequence ID" value="MBP1924567.1"/>
    <property type="molecule type" value="Genomic_DNA"/>
</dbReference>
<evidence type="ECO:0000256" key="1">
    <source>
        <dbReference type="SAM" id="Phobius"/>
    </source>
</evidence>
<name>A0ABS4GAK5_9FIRM</name>
<gene>
    <name evidence="2" type="ORF">J2Z76_000420</name>
</gene>
<reference evidence="2 3" key="1">
    <citation type="submission" date="2021-03" db="EMBL/GenBank/DDBJ databases">
        <title>Genomic Encyclopedia of Type Strains, Phase IV (KMG-IV): sequencing the most valuable type-strain genomes for metagenomic binning, comparative biology and taxonomic classification.</title>
        <authorList>
            <person name="Goeker M."/>
        </authorList>
    </citation>
    <scope>NUCLEOTIDE SEQUENCE [LARGE SCALE GENOMIC DNA]</scope>
    <source>
        <strain evidence="2 3">DSM 24004</strain>
    </source>
</reference>
<sequence length="68" mass="7518">MDAITTFAENMNIVFNVILHPIETLQSISYPICLMGAGIAIILGALGFDNCYKYAGLFIIVYILINMM</sequence>
<keyword evidence="1" id="KW-0812">Transmembrane</keyword>
<comment type="caution">
    <text evidence="2">The sequence shown here is derived from an EMBL/GenBank/DDBJ whole genome shotgun (WGS) entry which is preliminary data.</text>
</comment>
<keyword evidence="1" id="KW-0472">Membrane</keyword>
<dbReference type="Proteomes" id="UP001519342">
    <property type="component" value="Unassembled WGS sequence"/>
</dbReference>
<keyword evidence="3" id="KW-1185">Reference proteome</keyword>
<evidence type="ECO:0000313" key="2">
    <source>
        <dbReference type="EMBL" id="MBP1924567.1"/>
    </source>
</evidence>
<feature type="transmembrane region" description="Helical" evidence="1">
    <location>
        <begin position="28"/>
        <end position="46"/>
    </location>
</feature>
<proteinExistence type="predicted"/>
<protein>
    <submittedName>
        <fullName evidence="2">Uncharacterized protein</fullName>
    </submittedName>
</protein>